<evidence type="ECO:0000259" key="3">
    <source>
        <dbReference type="Pfam" id="PF03816"/>
    </source>
</evidence>
<comment type="similarity">
    <text evidence="1">Belongs to the LytR/CpsA/Psr (LCP) family.</text>
</comment>
<name>A0A1U9KCA0_9BACL</name>
<dbReference type="InterPro" id="IPR050922">
    <property type="entry name" value="LytR/CpsA/Psr_CW_biosynth"/>
</dbReference>
<proteinExistence type="inferred from homology"/>
<organism evidence="4 5">
    <name type="scientific">Novibacillus thermophilus</name>
    <dbReference type="NCBI Taxonomy" id="1471761"/>
    <lineage>
        <taxon>Bacteria</taxon>
        <taxon>Bacillati</taxon>
        <taxon>Bacillota</taxon>
        <taxon>Bacilli</taxon>
        <taxon>Bacillales</taxon>
        <taxon>Thermoactinomycetaceae</taxon>
        <taxon>Novibacillus</taxon>
    </lineage>
</organism>
<dbReference type="PANTHER" id="PTHR33392:SF6">
    <property type="entry name" value="POLYISOPRENYL-TEICHOIC ACID--PEPTIDOGLYCAN TEICHOIC ACID TRANSFERASE TAGU"/>
    <property type="match status" value="1"/>
</dbReference>
<feature type="transmembrane region" description="Helical" evidence="2">
    <location>
        <begin position="21"/>
        <end position="41"/>
    </location>
</feature>
<keyword evidence="2" id="KW-0812">Transmembrane</keyword>
<reference evidence="4 5" key="1">
    <citation type="journal article" date="2015" name="Int. J. Syst. Evol. Microbiol.">
        <title>Novibacillus thermophilus gen. nov., sp. nov., a Gram-staining-negative and moderately thermophilic member of the family Thermoactinomycetaceae.</title>
        <authorList>
            <person name="Yang G."/>
            <person name="Chen J."/>
            <person name="Zhou S."/>
        </authorList>
    </citation>
    <scope>NUCLEOTIDE SEQUENCE [LARGE SCALE GENOMIC DNA]</scope>
    <source>
        <strain evidence="4 5">SG-1</strain>
    </source>
</reference>
<sequence>MPQRGRRRRQRRKKPNWFLRIMVFMLVGIFVFGAYILYNVLGAFSDTQYELARGDKSDKREQAVNTDDPVSLLIMGIDERPDKQDVGRPDVLMVVTVNPEDKSAKILSIPRDTLTYIPAIGKEDKINHAYSLAEVQQPGTGIESTITTVEELLDIPIDYFAKINFDGFVEIIDTLGGVDVNVERAFKQKAFDGGEEIYFEEGPAHLNGKEALAYVRMRKEWGGDAGRNERQREVLAQLMQKGASFSSLTKIDDIIESLGRNVDMNVSGGELLAFSRKYGSIPKENIESLTLEGTDVMRDRSYFILEEGEAERVGNILKAHLNLPTTSTVNTGAES</sequence>
<dbReference type="Pfam" id="PF03816">
    <property type="entry name" value="LytR_cpsA_psr"/>
    <property type="match status" value="1"/>
</dbReference>
<gene>
    <name evidence="4" type="ORF">B0W44_16475</name>
</gene>
<dbReference type="NCBIfam" id="TIGR00350">
    <property type="entry name" value="lytR_cpsA_psr"/>
    <property type="match status" value="1"/>
</dbReference>
<keyword evidence="5" id="KW-1185">Reference proteome</keyword>
<evidence type="ECO:0000313" key="5">
    <source>
        <dbReference type="Proteomes" id="UP000188603"/>
    </source>
</evidence>
<dbReference type="AlphaFoldDB" id="A0A1U9KCA0"/>
<dbReference type="InterPro" id="IPR004474">
    <property type="entry name" value="LytR_CpsA_psr"/>
</dbReference>
<dbReference type="Proteomes" id="UP000188603">
    <property type="component" value="Chromosome"/>
</dbReference>
<feature type="domain" description="Cell envelope-related transcriptional attenuator" evidence="3">
    <location>
        <begin position="88"/>
        <end position="242"/>
    </location>
</feature>
<keyword evidence="2" id="KW-0472">Membrane</keyword>
<dbReference type="PANTHER" id="PTHR33392">
    <property type="entry name" value="POLYISOPRENYL-TEICHOIC ACID--PEPTIDOGLYCAN TEICHOIC ACID TRANSFERASE TAGU"/>
    <property type="match status" value="1"/>
</dbReference>
<keyword evidence="2" id="KW-1133">Transmembrane helix</keyword>
<dbReference type="Gene3D" id="3.40.630.190">
    <property type="entry name" value="LCP protein"/>
    <property type="match status" value="1"/>
</dbReference>
<dbReference type="STRING" id="1471761.B0W44_16475"/>
<dbReference type="KEGG" id="ntr:B0W44_16475"/>
<dbReference type="EMBL" id="CP019699">
    <property type="protein sequence ID" value="AQS57623.1"/>
    <property type="molecule type" value="Genomic_DNA"/>
</dbReference>
<accession>A0A1U9KCA0</accession>
<protein>
    <recommendedName>
        <fullName evidence="3">Cell envelope-related transcriptional attenuator domain-containing protein</fullName>
    </recommendedName>
</protein>
<evidence type="ECO:0000256" key="1">
    <source>
        <dbReference type="ARBA" id="ARBA00006068"/>
    </source>
</evidence>
<evidence type="ECO:0000256" key="2">
    <source>
        <dbReference type="SAM" id="Phobius"/>
    </source>
</evidence>
<evidence type="ECO:0000313" key="4">
    <source>
        <dbReference type="EMBL" id="AQS57623.1"/>
    </source>
</evidence>